<evidence type="ECO:0000256" key="2">
    <source>
        <dbReference type="ARBA" id="ARBA00022679"/>
    </source>
</evidence>
<dbReference type="GO" id="GO:0080044">
    <property type="term" value="F:quercetin 7-O-glucosyltransferase activity"/>
    <property type="evidence" value="ECO:0007669"/>
    <property type="project" value="TreeGrafter"/>
</dbReference>
<proteinExistence type="inferred from homology"/>
<dbReference type="CDD" id="cd03784">
    <property type="entry name" value="GT1_Gtf-like"/>
    <property type="match status" value="1"/>
</dbReference>
<dbReference type="EMBL" id="JAYMYS010000006">
    <property type="protein sequence ID" value="KAK7389948.1"/>
    <property type="molecule type" value="Genomic_DNA"/>
</dbReference>
<sequence>MEAKSQSQSESEPSLHILALAFPAEGHIKPMFNLTKLVSHRGHRVTFINIHHIHSRLLQFTHLPNFHFTSIADDVPPDHPPNDFSVLLSPRTRSKVATEFRDLVSTLVGTPSQWGPPSCMIVDGMMSTIALDTAREFAVPLLAFRTYSATATWVTLHISQIIHHGLFNMQDTVYTIGPIHTLTKTQVPNNDSPTLHLRKEDKSCITWLNNQKKKSVLYVSFGTVVKLTHEQLLEFWHGLVNSLKPFLWVIRKDLINGEGGVDSNVPIELELGTKESGFLVEWVPQEEVLAHPAVGGFFTHSGWNSTLECIAEGVPMLCWPLMTDQTINGRCVSQQWGIGVDINGTCDRLIIESMVKNVMEDQIEGLRSSVDNIAQKACDSIKETGSSYHNMDNMIKDIRLMKIRK</sequence>
<dbReference type="PANTHER" id="PTHR11926:SF1392">
    <property type="entry name" value="GLYCOSYLTRANSFERASE"/>
    <property type="match status" value="1"/>
</dbReference>
<gene>
    <name evidence="3" type="ORF">VNO78_25245</name>
</gene>
<comment type="similarity">
    <text evidence="1">Belongs to the UDP-glycosyltransferase family.</text>
</comment>
<dbReference type="AlphaFoldDB" id="A0AAN9S652"/>
<accession>A0AAN9S652</accession>
<name>A0AAN9S652_PSOTE</name>
<dbReference type="Pfam" id="PF00201">
    <property type="entry name" value="UDPGT"/>
    <property type="match status" value="1"/>
</dbReference>
<keyword evidence="2" id="KW-0808">Transferase</keyword>
<dbReference type="PANTHER" id="PTHR11926">
    <property type="entry name" value="GLUCOSYL/GLUCURONOSYL TRANSFERASES"/>
    <property type="match status" value="1"/>
</dbReference>
<evidence type="ECO:0000313" key="3">
    <source>
        <dbReference type="EMBL" id="KAK7389948.1"/>
    </source>
</evidence>
<organism evidence="3 4">
    <name type="scientific">Psophocarpus tetragonolobus</name>
    <name type="common">Winged bean</name>
    <name type="synonym">Dolichos tetragonolobus</name>
    <dbReference type="NCBI Taxonomy" id="3891"/>
    <lineage>
        <taxon>Eukaryota</taxon>
        <taxon>Viridiplantae</taxon>
        <taxon>Streptophyta</taxon>
        <taxon>Embryophyta</taxon>
        <taxon>Tracheophyta</taxon>
        <taxon>Spermatophyta</taxon>
        <taxon>Magnoliopsida</taxon>
        <taxon>eudicotyledons</taxon>
        <taxon>Gunneridae</taxon>
        <taxon>Pentapetalae</taxon>
        <taxon>rosids</taxon>
        <taxon>fabids</taxon>
        <taxon>Fabales</taxon>
        <taxon>Fabaceae</taxon>
        <taxon>Papilionoideae</taxon>
        <taxon>50 kb inversion clade</taxon>
        <taxon>NPAAA clade</taxon>
        <taxon>indigoferoid/millettioid clade</taxon>
        <taxon>Phaseoleae</taxon>
        <taxon>Psophocarpus</taxon>
    </lineage>
</organism>
<evidence type="ECO:0008006" key="5">
    <source>
        <dbReference type="Google" id="ProtNLM"/>
    </source>
</evidence>
<evidence type="ECO:0000313" key="4">
    <source>
        <dbReference type="Proteomes" id="UP001386955"/>
    </source>
</evidence>
<dbReference type="Proteomes" id="UP001386955">
    <property type="component" value="Unassembled WGS sequence"/>
</dbReference>
<dbReference type="FunFam" id="3.40.50.2000:FF:000040">
    <property type="entry name" value="UDP-glycosyltransferase 76C1"/>
    <property type="match status" value="1"/>
</dbReference>
<dbReference type="InterPro" id="IPR002213">
    <property type="entry name" value="UDP_glucos_trans"/>
</dbReference>
<comment type="caution">
    <text evidence="3">The sequence shown here is derived from an EMBL/GenBank/DDBJ whole genome shotgun (WGS) entry which is preliminary data.</text>
</comment>
<protein>
    <recommendedName>
        <fullName evidence="5">Glycosyltransferase</fullName>
    </recommendedName>
</protein>
<dbReference type="SUPFAM" id="SSF53756">
    <property type="entry name" value="UDP-Glycosyltransferase/glycogen phosphorylase"/>
    <property type="match status" value="1"/>
</dbReference>
<dbReference type="Gene3D" id="3.40.50.2000">
    <property type="entry name" value="Glycogen Phosphorylase B"/>
    <property type="match status" value="3"/>
</dbReference>
<dbReference type="GO" id="GO:0080043">
    <property type="term" value="F:quercetin 3-O-glucosyltransferase activity"/>
    <property type="evidence" value="ECO:0007669"/>
    <property type="project" value="TreeGrafter"/>
</dbReference>
<keyword evidence="4" id="KW-1185">Reference proteome</keyword>
<reference evidence="3 4" key="1">
    <citation type="submission" date="2024-01" db="EMBL/GenBank/DDBJ databases">
        <title>The genomes of 5 underutilized Papilionoideae crops provide insights into root nodulation and disease resistanc.</title>
        <authorList>
            <person name="Jiang F."/>
        </authorList>
    </citation>
    <scope>NUCLEOTIDE SEQUENCE [LARGE SCALE GENOMIC DNA]</scope>
    <source>
        <strain evidence="3">DUOXIRENSHENG_FW03</strain>
        <tissue evidence="3">Leaves</tissue>
    </source>
</reference>
<evidence type="ECO:0000256" key="1">
    <source>
        <dbReference type="ARBA" id="ARBA00009995"/>
    </source>
</evidence>